<dbReference type="NCBIfam" id="TIGR01443">
    <property type="entry name" value="intein_Cterm"/>
    <property type="match status" value="1"/>
</dbReference>
<dbReference type="SMART" id="SM00306">
    <property type="entry name" value="HintN"/>
    <property type="match status" value="1"/>
</dbReference>
<dbReference type="PROSITE" id="PS50817">
    <property type="entry name" value="INTEIN_N_TER"/>
    <property type="match status" value="1"/>
</dbReference>
<dbReference type="InterPro" id="IPR050708">
    <property type="entry name" value="T6SS_VgrG/RHS"/>
</dbReference>
<dbReference type="NCBIfam" id="TIGR03696">
    <property type="entry name" value="Rhs_assc_core"/>
    <property type="match status" value="1"/>
</dbReference>
<dbReference type="Gene3D" id="2.170.16.10">
    <property type="entry name" value="Hedgehog/Intein (Hint) domain"/>
    <property type="match status" value="1"/>
</dbReference>
<dbReference type="RefSeq" id="WP_310420100.1">
    <property type="nucleotide sequence ID" value="NZ_JAVDYC010000001.1"/>
</dbReference>
<dbReference type="InterPro" id="IPR036844">
    <property type="entry name" value="Hint_dom_sf"/>
</dbReference>
<evidence type="ECO:0000313" key="3">
    <source>
        <dbReference type="Proteomes" id="UP001183629"/>
    </source>
</evidence>
<accession>A0AAE3ZWI9</accession>
<dbReference type="PANTHER" id="PTHR32305">
    <property type="match status" value="1"/>
</dbReference>
<dbReference type="Gene3D" id="2.180.10.10">
    <property type="entry name" value="RHS repeat-associated core"/>
    <property type="match status" value="1"/>
</dbReference>
<keyword evidence="3" id="KW-1185">Reference proteome</keyword>
<proteinExistence type="predicted"/>
<evidence type="ECO:0000313" key="2">
    <source>
        <dbReference type="EMBL" id="MDR7325403.1"/>
    </source>
</evidence>
<sequence>MSRTIQRMRAVLAGTLGGVLVSTLLAVPPAVAVEPKPVPLRGQADEVDTRGSEVTGVRPAQRTIPALDLPPVVWPKAGSARAVIRAGGRAKAGALPVSVAKAAGAAGDRLPEDITVEVIDRARTPELWRDGVVLRVGGAAGTTTAGTAAVTVDYSGFKHAYGADWASRLQVWQLPQCALTTPESSRCTARPLPTVNDTAASTVSADAVVEPIGGTGAALTREQRAGDAPVPTAAGTLLAVTAGPSGPSGDFAATSLSASSTWTAGGNSGSFSWSYNIESPPVAAGKPPTVGISYSSSSVDGRSSASNNQPSWIGEGFELGSGFIERAYVPCREDIEGGSNNTKDTLTGDMCWRTDNASMSLNGSATELVYEEGKGWHGRSRDGSRIEKLTGASNGALNGEHWKVTSTDGTQYYFGLNNLPGHSAGTSSAWTVPVYGNHAGEPCHQTGFTDSVCDQAYRWNLDYVVDIHGNTTSYWYTKELNQYATRGTDTENVDYVRGGTLDRIDYGTWDRGANDRSTAARAQIDFDTADRCISSACSSHDGETWPDVPWDQECVTTATECTTYSPTFWSTKRLSKVTTRVWDPAKTGGAGWQDVASWALTHSFPSPGDGGAAGLWLSSIVKTGLVGGSIALPPVTFEPEPMPNRVLTKTNTTNSWQRLSKVINETGATTHVTYSLPECTASNLPATYPTNGMRCYPVLGPDPARPGYDMVEWWHKYVVTSVTETDLQLKNGAQSPPMVTSYEYEGNPAWHFADDNGLVRSNRKTWNQWRGYATVATRVGAGNVKSLTRTTFLRGMHGDRASMTGGTRTVTVNASLGSETVYDEDAFAGMTRETVTYNGTIDKPISKNVDVPWQSPPTASRTINGDTVTARYVGTAASYTATALGVDGSRGWRTTRTRTTTDPVYGTTVSVQDDGDLAITGDESCVTNTYSRNTARNLVSLPKRVVTTALPCGATPESADDIVSDSRTYYDKATSVDAVPVIGDVTKVEQLKNWTKAGGTEFETVSTASFDAFGRAMSSTDIKGNATTTAYTPASGGPVTKVTTTNHLGWTSSVETNPYWGSTTSTIDPNNKVTSTDYDPLGRVIRAWDTGWTKTAHANDPRARFSYHYSADRSAYPYIKSEVLHAGGGYTTTYTILDGLLRERQMQTPALDGSDARVVTDTLYDEWGRVEATYSARQKLGVASGTFWYDHPWSVPAVNKTVYDLAGRPTSTILLAPEGDTNQVEKWRTTTVHEGDRTLVTPPPGGTATTTITDVYGRTTELRTHTTAAGVAGDYTATTYTHNRKGQLTKVVDAGKNEWVYTYDIKGRQTTAKDPDAGTTTTTYNAYDEIQNVTNGAGEVVHHTYDSLGRKTALRDDSATGALRAEWKYDETYGGDLFKGQLTETIRYDASNSKGTTAAYKWQARFFNDRYQVTSANYVIPSVETGVSGTWVFGYGHSPYNGEAVSTTYPPAGGLANEMVTTTFHEGSGLPNTLKTSLPSIGTYVVNQLYTAYGEPTLARRKIGTGDYIENNVLYDTTTRRVTDTTVKLQNAVTAVADTRYKQDPAGNILAVSEKPGTADAETQCFTYDALRRMTSAWTPKAGIDCGSAPSVADLGGPAPYWTDWTIDDLGNRTKQVSHNPTGDTVTTYGFPASGANAVRPHAVTSTTTVAPGAAPVTRPFTYDSAGNTVSRYGTSANQTLTWDAEGHLAKTVENSDTHTYVYDADGTRLIRRDLTGITLYLPGMEVRRATGATTSTATRYYTFDGSVVASRTGTAIDSLSWVYNDHHNTQNLTINSVSHAVTVRRQTPYGADRGTPVTWPNEKTFVGGDKDRTGLIHIGAREYDAGLGRFISVDPIMDLADPQQWNGYAYANNSPITSSDPTGLRTDYFDPCNCNGKPPTPAPVAQNPLDSPIPIAVLPQWAQDGIRSNVMYNGTERLSWQEVIDWSKISTDNWMYLCQSVGGSYEHCSTHPEIVNRQSTSDALLITGFILGSFVCTAAIVACVRGIVSIADEAAEFAATGSAISTGLITAEVGIAGGAGLTAAGAAAKLFCSFSGDTRVLMADGSSKEIADIEVGDEVAASDPETGESGARKVTHLWPHRDDLVLVRIDGEALKATEDHLVWNASDRQWQRMDEVDAGDALLTPSGRPAILQDIEYGFSFGAAAYDLTVDGLHTYYVLAGNTPVLVHNDGGGGLQDNIRLYGDYTARMDQFNVRGQASFEIHVYHRGTEVGIYGSNGFFNKHNINANDVNVPDQVHNRLKGIAVDQMRKIGQIPADANIKGDAWKRPMIGSSGGGC</sequence>
<dbReference type="SUPFAM" id="SSF51294">
    <property type="entry name" value="Hedgehog/intein (Hint) domain"/>
    <property type="match status" value="1"/>
</dbReference>
<comment type="caution">
    <text evidence="2">The sequence shown here is derived from an EMBL/GenBank/DDBJ whole genome shotgun (WGS) entry which is preliminary data.</text>
</comment>
<gene>
    <name evidence="2" type="ORF">J2S44_005653</name>
</gene>
<name>A0AAE3ZWI9_9ACTN</name>
<dbReference type="InterPro" id="IPR003587">
    <property type="entry name" value="Hint_dom_N"/>
</dbReference>
<feature type="domain" description="Hint" evidence="1">
    <location>
        <begin position="2032"/>
        <end position="2127"/>
    </location>
</feature>
<dbReference type="InterPro" id="IPR031325">
    <property type="entry name" value="RHS_repeat"/>
</dbReference>
<dbReference type="InterPro" id="IPR030934">
    <property type="entry name" value="Intein_C"/>
</dbReference>
<evidence type="ECO:0000259" key="1">
    <source>
        <dbReference type="SMART" id="SM00306"/>
    </source>
</evidence>
<dbReference type="EMBL" id="JAVDYC010000001">
    <property type="protein sequence ID" value="MDR7325403.1"/>
    <property type="molecule type" value="Genomic_DNA"/>
</dbReference>
<dbReference type="InterPro" id="IPR006530">
    <property type="entry name" value="YD"/>
</dbReference>
<reference evidence="2 3" key="1">
    <citation type="submission" date="2023-07" db="EMBL/GenBank/DDBJ databases">
        <title>Sequencing the genomes of 1000 actinobacteria strains.</title>
        <authorList>
            <person name="Klenk H.-P."/>
        </authorList>
    </citation>
    <scope>NUCLEOTIDE SEQUENCE [LARGE SCALE GENOMIC DNA]</scope>
    <source>
        <strain evidence="2 3">DSM 44711</strain>
    </source>
</reference>
<dbReference type="Pfam" id="PF07591">
    <property type="entry name" value="PT-HINT"/>
    <property type="match status" value="1"/>
</dbReference>
<dbReference type="GO" id="GO:0016539">
    <property type="term" value="P:intein-mediated protein splicing"/>
    <property type="evidence" value="ECO:0007669"/>
    <property type="project" value="InterPro"/>
</dbReference>
<organism evidence="2 3">
    <name type="scientific">Catenuloplanes niger</name>
    <dbReference type="NCBI Taxonomy" id="587534"/>
    <lineage>
        <taxon>Bacteria</taxon>
        <taxon>Bacillati</taxon>
        <taxon>Actinomycetota</taxon>
        <taxon>Actinomycetes</taxon>
        <taxon>Micromonosporales</taxon>
        <taxon>Micromonosporaceae</taxon>
        <taxon>Catenuloplanes</taxon>
    </lineage>
</organism>
<dbReference type="Pfam" id="PF05593">
    <property type="entry name" value="RHS_repeat"/>
    <property type="match status" value="1"/>
</dbReference>
<protein>
    <submittedName>
        <fullName evidence="2">RHS repeat-associated protein</fullName>
    </submittedName>
</protein>
<dbReference type="PANTHER" id="PTHR32305:SF17">
    <property type="entry name" value="TRNA NUCLEASE WAPA"/>
    <property type="match status" value="1"/>
</dbReference>
<dbReference type="NCBIfam" id="TIGR01643">
    <property type="entry name" value="YD_repeat_2x"/>
    <property type="match status" value="1"/>
</dbReference>
<dbReference type="InterPro" id="IPR022385">
    <property type="entry name" value="Rhs_assc_core"/>
</dbReference>
<dbReference type="CDD" id="cd00081">
    <property type="entry name" value="Hint"/>
    <property type="match status" value="1"/>
</dbReference>
<dbReference type="Proteomes" id="UP001183629">
    <property type="component" value="Unassembled WGS sequence"/>
</dbReference>
<dbReference type="InterPro" id="IPR006141">
    <property type="entry name" value="Intein_N"/>
</dbReference>